<evidence type="ECO:0000313" key="2">
    <source>
        <dbReference type="Proteomes" id="UP000008070"/>
    </source>
</evidence>
<dbReference type="AlphaFoldDB" id="C7C7Y4"/>
<accession>C7C7Y4</accession>
<dbReference type="EMBL" id="FP103042">
    <property type="protein sequence ID" value="CAX21913.1"/>
    <property type="molecule type" value="Genomic_DNA"/>
</dbReference>
<dbReference type="HOGENOM" id="CLU_2771131_0_0_5"/>
<reference evidence="2" key="1">
    <citation type="journal article" date="2009" name="PLoS ONE">
        <title>Methylobacterium genome sequences: a reference blueprint to investigate microbial metabolism of C1 compounds from natural and industrial sources.</title>
        <authorList>
            <person name="Vuilleumier S."/>
            <person name="Chistoserdova L."/>
            <person name="Lee M.-C."/>
            <person name="Bringel F."/>
            <person name="Lajus A."/>
            <person name="Zhou Y."/>
            <person name="Gourion B."/>
            <person name="Barbe V."/>
            <person name="Chang J."/>
            <person name="Cruveiller S."/>
            <person name="Dossat C."/>
            <person name="Gillett W."/>
            <person name="Gruffaz C."/>
            <person name="Haugen E."/>
            <person name="Hourcade E."/>
            <person name="Levy R."/>
            <person name="Mangenot S."/>
            <person name="Muller E."/>
            <person name="Nadalig T."/>
            <person name="Pagni M."/>
            <person name="Penny C."/>
            <person name="Peyraud R."/>
            <person name="Robinson D.G."/>
            <person name="Roche D."/>
            <person name="Rouy Z."/>
            <person name="Saenampechek C."/>
            <person name="Salvignol G."/>
            <person name="Vallenet D."/>
            <person name="Wu Z."/>
            <person name="Marx C.J."/>
            <person name="Vorholt J.A."/>
            <person name="Olson M.V."/>
            <person name="Kaul R."/>
            <person name="Weissenbach J."/>
            <person name="Medigue C."/>
            <person name="Lidstrom M.E."/>
        </authorList>
    </citation>
    <scope>NUCLEOTIDE SEQUENCE [LARGE SCALE GENOMIC DNA]</scope>
    <source>
        <strain evidence="2">DSM 6343 / CIP 106787 / DM4</strain>
    </source>
</reference>
<name>C7C7Y4_METED</name>
<organism evidence="1 2">
    <name type="scientific">Methylorubrum extorquens (strain DSM 6343 / CIP 106787 / DM4)</name>
    <name type="common">Methylobacterium extorquens</name>
    <dbReference type="NCBI Taxonomy" id="661410"/>
    <lineage>
        <taxon>Bacteria</taxon>
        <taxon>Pseudomonadati</taxon>
        <taxon>Pseudomonadota</taxon>
        <taxon>Alphaproteobacteria</taxon>
        <taxon>Hyphomicrobiales</taxon>
        <taxon>Methylobacteriaceae</taxon>
        <taxon>Methylorubrum</taxon>
    </lineage>
</organism>
<evidence type="ECO:0000313" key="1">
    <source>
        <dbReference type="EMBL" id="CAX21913.1"/>
    </source>
</evidence>
<protein>
    <submittedName>
        <fullName evidence="1">Uncharacterized protein</fullName>
    </submittedName>
</protein>
<sequence>MTPLARATNRARRTIRIGLSGGFCTVADRSGSAIRHLPGVQQSSLPARSPSRPWTRIVTKNANLARALA</sequence>
<proteinExistence type="predicted"/>
<gene>
    <name evidence="1" type="ORF">METD_I0246</name>
</gene>
<dbReference type="KEGG" id="mdi:METDI0246"/>
<dbReference type="Proteomes" id="UP000008070">
    <property type="component" value="Chromosome"/>
</dbReference>